<dbReference type="Proteomes" id="UP000189835">
    <property type="component" value="Unassembled WGS sequence"/>
</dbReference>
<feature type="domain" description="Glutamate synthase alpha subunit C-terminal" evidence="1">
    <location>
        <begin position="15"/>
        <end position="65"/>
    </location>
</feature>
<name>A0A1V4BQ27_MICAE</name>
<protein>
    <recommendedName>
        <fullName evidence="1">Glutamate synthase alpha subunit C-terminal domain-containing protein</fullName>
    </recommendedName>
</protein>
<dbReference type="SUPFAM" id="SSF69336">
    <property type="entry name" value="Alpha subunit of glutamate synthase, C-terminal domain"/>
    <property type="match status" value="1"/>
</dbReference>
<reference evidence="2 3" key="1">
    <citation type="submission" date="2017-02" db="EMBL/GenBank/DDBJ databases">
        <title>Genome sequence of Microcystis aeruginosa KW.</title>
        <authorList>
            <person name="Oh H.-M."/>
            <person name="Ahn C.-Y."/>
            <person name="Jeong H."/>
            <person name="Srivastava A."/>
            <person name="Lee H.-G."/>
            <person name="Kang S.-R."/>
        </authorList>
    </citation>
    <scope>NUCLEOTIDE SEQUENCE [LARGE SCALE GENOMIC DNA]</scope>
    <source>
        <strain evidence="2 3">KW</strain>
    </source>
</reference>
<comment type="caution">
    <text evidence="2">The sequence shown here is derived from an EMBL/GenBank/DDBJ whole genome shotgun (WGS) entry which is preliminary data.</text>
</comment>
<evidence type="ECO:0000259" key="1">
    <source>
        <dbReference type="Pfam" id="PF01493"/>
    </source>
</evidence>
<dbReference type="InterPro" id="IPR036485">
    <property type="entry name" value="Glu_synth_asu_C_sf"/>
</dbReference>
<dbReference type="InterPro" id="IPR002489">
    <property type="entry name" value="Glu_synth_asu_C"/>
</dbReference>
<dbReference type="Pfam" id="PF01493">
    <property type="entry name" value="GXGXG"/>
    <property type="match status" value="1"/>
</dbReference>
<dbReference type="GO" id="GO:0016491">
    <property type="term" value="F:oxidoreductase activity"/>
    <property type="evidence" value="ECO:0007669"/>
    <property type="project" value="InterPro"/>
</dbReference>
<dbReference type="RefSeq" id="WP_071821325.1">
    <property type="nucleotide sequence ID" value="NZ_MVGR01000005.1"/>
</dbReference>
<gene>
    <name evidence="2" type="ORF">B1L04_22960</name>
</gene>
<evidence type="ECO:0000313" key="2">
    <source>
        <dbReference type="EMBL" id="OPF16154.1"/>
    </source>
</evidence>
<dbReference type="EMBL" id="MVGR01000005">
    <property type="protein sequence ID" value="OPF16154.1"/>
    <property type="molecule type" value="Genomic_DNA"/>
</dbReference>
<dbReference type="AlphaFoldDB" id="A0A1V4BQ27"/>
<organism evidence="2 3">
    <name type="scientific">Microcystis aeruginosa KW</name>
    <dbReference type="NCBI Taxonomy" id="1960155"/>
    <lineage>
        <taxon>Bacteria</taxon>
        <taxon>Bacillati</taxon>
        <taxon>Cyanobacteriota</taxon>
        <taxon>Cyanophyceae</taxon>
        <taxon>Oscillatoriophycideae</taxon>
        <taxon>Chroococcales</taxon>
        <taxon>Microcystaceae</taxon>
        <taxon>Microcystis</taxon>
    </lineage>
</organism>
<proteinExistence type="predicted"/>
<sequence length="66" mass="7522">MNPLVNYFRNRQEIHSSQAAVKETSYYGTLETLLNENGRAGERFTVRNSTAKVVIEEAGDHLCQYT</sequence>
<accession>A0A1V4BQ27</accession>
<evidence type="ECO:0000313" key="3">
    <source>
        <dbReference type="Proteomes" id="UP000189835"/>
    </source>
</evidence>
<dbReference type="Gene3D" id="2.160.20.60">
    <property type="entry name" value="Glutamate synthase, alpha subunit, C-terminal domain"/>
    <property type="match status" value="1"/>
</dbReference>